<dbReference type="InterPro" id="IPR036388">
    <property type="entry name" value="WH-like_DNA-bd_sf"/>
</dbReference>
<sequence length="435" mass="47764">MLVMSLVAGIPWGNGGAQATAKESRRMKGHTVHKALTDLLGAVADEDRWDEALHGYATSLGGDQVGWFVLASDPQQLAEWGVEFAAHPDPSYWLKTPGETGTPALIGRGITAEATLGYASQYREQDPLWDAAMELYSKAEKRGHCKAWVVTDAPRHTGHCHHRTSIYNEFLRPHGIGTRMFGGSRDARDPAGNLFASIFRLRDDEGFTFDQEQRFRSEFAAVQRVAVLHREMLALRTRTRGVESVMEHLSVGMLFFDTAARLLHANARATELAARREQVVLRGLLKAPAKVAAEVQTLFQRSLRGESACLELPGGILLVSLALGDLKELGLAHSHEGVTVVLMERTADAAAAVSLARHAYRLSPTEASLLLALLHGQTPRDFADARGVRIRTVRTQLSSLLMKTRTQRQQDLVALMARLMLLTPANASRSLDLSL</sequence>
<keyword evidence="2" id="KW-0238">DNA-binding</keyword>
<gene>
    <name evidence="2" type="ORF">ABIE13_001591</name>
</gene>
<dbReference type="SMART" id="SM00421">
    <property type="entry name" value="HTH_LUXR"/>
    <property type="match status" value="1"/>
</dbReference>
<keyword evidence="3" id="KW-1185">Reference proteome</keyword>
<dbReference type="Proteomes" id="UP001549320">
    <property type="component" value="Unassembled WGS sequence"/>
</dbReference>
<dbReference type="Gene3D" id="1.10.10.10">
    <property type="entry name" value="Winged helix-like DNA-binding domain superfamily/Winged helix DNA-binding domain"/>
    <property type="match status" value="1"/>
</dbReference>
<dbReference type="GO" id="GO:0003677">
    <property type="term" value="F:DNA binding"/>
    <property type="evidence" value="ECO:0007669"/>
    <property type="project" value="UniProtKB-KW"/>
</dbReference>
<organism evidence="2 3">
    <name type="scientific">Ottowia thiooxydans</name>
    <dbReference type="NCBI Taxonomy" id="219182"/>
    <lineage>
        <taxon>Bacteria</taxon>
        <taxon>Pseudomonadati</taxon>
        <taxon>Pseudomonadota</taxon>
        <taxon>Betaproteobacteria</taxon>
        <taxon>Burkholderiales</taxon>
        <taxon>Comamonadaceae</taxon>
        <taxon>Ottowia</taxon>
    </lineage>
</organism>
<accession>A0ABV2Q636</accession>
<reference evidence="2 3" key="1">
    <citation type="submission" date="2024-06" db="EMBL/GenBank/DDBJ databases">
        <title>Sorghum-associated microbial communities from plants grown in Nebraska, USA.</title>
        <authorList>
            <person name="Schachtman D."/>
        </authorList>
    </citation>
    <scope>NUCLEOTIDE SEQUENCE [LARGE SCALE GENOMIC DNA]</scope>
    <source>
        <strain evidence="2 3">2709</strain>
    </source>
</reference>
<dbReference type="InterPro" id="IPR000792">
    <property type="entry name" value="Tscrpt_reg_LuxR_C"/>
</dbReference>
<name>A0ABV2Q636_9BURK</name>
<protein>
    <submittedName>
        <fullName evidence="2">DNA-binding CsgD family transcriptional regulator</fullName>
    </submittedName>
</protein>
<evidence type="ECO:0000259" key="1">
    <source>
        <dbReference type="SMART" id="SM00421"/>
    </source>
</evidence>
<dbReference type="InterPro" id="IPR016032">
    <property type="entry name" value="Sig_transdc_resp-reg_C-effctor"/>
</dbReference>
<feature type="domain" description="HTH luxR-type" evidence="1">
    <location>
        <begin position="359"/>
        <end position="416"/>
    </location>
</feature>
<comment type="caution">
    <text evidence="2">The sequence shown here is derived from an EMBL/GenBank/DDBJ whole genome shotgun (WGS) entry which is preliminary data.</text>
</comment>
<evidence type="ECO:0000313" key="2">
    <source>
        <dbReference type="EMBL" id="MET4576482.1"/>
    </source>
</evidence>
<dbReference type="EMBL" id="JBEPSH010000003">
    <property type="protein sequence ID" value="MET4576482.1"/>
    <property type="molecule type" value="Genomic_DNA"/>
</dbReference>
<evidence type="ECO:0000313" key="3">
    <source>
        <dbReference type="Proteomes" id="UP001549320"/>
    </source>
</evidence>
<proteinExistence type="predicted"/>
<dbReference type="SUPFAM" id="SSF46894">
    <property type="entry name" value="C-terminal effector domain of the bipartite response regulators"/>
    <property type="match status" value="1"/>
</dbReference>